<sequence>MPPPPSGNHPLFDQELINSFTKREKAFYKWYLRTQGTRNKLTTGLAEEWPNPQDLSDYFKWSRKWLGRHTDRARYRMSDDEIFNKTMEMSNNPLLVLGTARHGGSITGFAVPPNSTFLWPTWDEARLDYPDEPGLMHESLLVINLNVPVQPTGFPGVFTRLVNRAFVSHNGRSVPDSTQFDPSQTPTNFVFAQLGELCVFVGDWKAARNMSGNGDVDGAWEPTGFGVVVQLERSAG</sequence>
<keyword evidence="2" id="KW-1185">Reference proteome</keyword>
<comment type="caution">
    <text evidence="1">The sequence shown here is derived from an EMBL/GenBank/DDBJ whole genome shotgun (WGS) entry which is preliminary data.</text>
</comment>
<dbReference type="OrthoDB" id="5430299at2759"/>
<gene>
    <name evidence="1" type="ORF">B0J15DRAFT_561840</name>
</gene>
<evidence type="ECO:0000313" key="1">
    <source>
        <dbReference type="EMBL" id="KAH7249452.1"/>
    </source>
</evidence>
<dbReference type="AlphaFoldDB" id="A0A9P9H2T6"/>
<reference evidence="1" key="1">
    <citation type="journal article" date="2021" name="Nat. Commun.">
        <title>Genetic determinants of endophytism in the Arabidopsis root mycobiome.</title>
        <authorList>
            <person name="Mesny F."/>
            <person name="Miyauchi S."/>
            <person name="Thiergart T."/>
            <person name="Pickel B."/>
            <person name="Atanasova L."/>
            <person name="Karlsson M."/>
            <person name="Huettel B."/>
            <person name="Barry K.W."/>
            <person name="Haridas S."/>
            <person name="Chen C."/>
            <person name="Bauer D."/>
            <person name="Andreopoulos W."/>
            <person name="Pangilinan J."/>
            <person name="LaButti K."/>
            <person name="Riley R."/>
            <person name="Lipzen A."/>
            <person name="Clum A."/>
            <person name="Drula E."/>
            <person name="Henrissat B."/>
            <person name="Kohler A."/>
            <person name="Grigoriev I.V."/>
            <person name="Martin F.M."/>
            <person name="Hacquard S."/>
        </authorList>
    </citation>
    <scope>NUCLEOTIDE SEQUENCE</scope>
    <source>
        <strain evidence="1">FSSC 5 MPI-SDFR-AT-0091</strain>
    </source>
</reference>
<dbReference type="EMBL" id="JAGTJS010000013">
    <property type="protein sequence ID" value="KAH7249452.1"/>
    <property type="molecule type" value="Genomic_DNA"/>
</dbReference>
<accession>A0A9P9H2T6</accession>
<dbReference type="Proteomes" id="UP000736672">
    <property type="component" value="Unassembled WGS sequence"/>
</dbReference>
<proteinExistence type="predicted"/>
<name>A0A9P9H2T6_FUSSL</name>
<protein>
    <submittedName>
        <fullName evidence="1">Uncharacterized protein</fullName>
    </submittedName>
</protein>
<evidence type="ECO:0000313" key="2">
    <source>
        <dbReference type="Proteomes" id="UP000736672"/>
    </source>
</evidence>
<organism evidence="1 2">
    <name type="scientific">Fusarium solani</name>
    <name type="common">Filamentous fungus</name>
    <dbReference type="NCBI Taxonomy" id="169388"/>
    <lineage>
        <taxon>Eukaryota</taxon>
        <taxon>Fungi</taxon>
        <taxon>Dikarya</taxon>
        <taxon>Ascomycota</taxon>
        <taxon>Pezizomycotina</taxon>
        <taxon>Sordariomycetes</taxon>
        <taxon>Hypocreomycetidae</taxon>
        <taxon>Hypocreales</taxon>
        <taxon>Nectriaceae</taxon>
        <taxon>Fusarium</taxon>
        <taxon>Fusarium solani species complex</taxon>
    </lineage>
</organism>